<keyword evidence="2" id="KW-0804">Transcription</keyword>
<keyword evidence="1" id="KW-0805">Transcription regulation</keyword>
<evidence type="ECO:0000259" key="3">
    <source>
        <dbReference type="PROSITE" id="PS01124"/>
    </source>
</evidence>
<dbReference type="SMART" id="SM00342">
    <property type="entry name" value="HTH_ARAC"/>
    <property type="match status" value="1"/>
</dbReference>
<dbReference type="InterPro" id="IPR018060">
    <property type="entry name" value="HTH_AraC"/>
</dbReference>
<dbReference type="AlphaFoldDB" id="A0AAW9SBP9"/>
<dbReference type="RefSeq" id="WP_346823647.1">
    <property type="nucleotide sequence ID" value="NZ_JBDKWZ010000017.1"/>
</dbReference>
<proteinExistence type="predicted"/>
<dbReference type="Gene3D" id="1.10.10.60">
    <property type="entry name" value="Homeodomain-like"/>
    <property type="match status" value="2"/>
</dbReference>
<gene>
    <name evidence="4" type="ORF">AAG747_23300</name>
</gene>
<organism evidence="4 5">
    <name type="scientific">Rapidithrix thailandica</name>
    <dbReference type="NCBI Taxonomy" id="413964"/>
    <lineage>
        <taxon>Bacteria</taxon>
        <taxon>Pseudomonadati</taxon>
        <taxon>Bacteroidota</taxon>
        <taxon>Cytophagia</taxon>
        <taxon>Cytophagales</taxon>
        <taxon>Flammeovirgaceae</taxon>
        <taxon>Rapidithrix</taxon>
    </lineage>
</organism>
<evidence type="ECO:0000256" key="2">
    <source>
        <dbReference type="ARBA" id="ARBA00023163"/>
    </source>
</evidence>
<dbReference type="GO" id="GO:0043565">
    <property type="term" value="F:sequence-specific DNA binding"/>
    <property type="evidence" value="ECO:0007669"/>
    <property type="project" value="InterPro"/>
</dbReference>
<dbReference type="Pfam" id="PF01965">
    <property type="entry name" value="DJ-1_PfpI"/>
    <property type="match status" value="1"/>
</dbReference>
<dbReference type="InterPro" id="IPR002818">
    <property type="entry name" value="DJ-1/PfpI"/>
</dbReference>
<feature type="domain" description="HTH araC/xylS-type" evidence="3">
    <location>
        <begin position="226"/>
        <end position="324"/>
    </location>
</feature>
<dbReference type="SUPFAM" id="SSF46689">
    <property type="entry name" value="Homeodomain-like"/>
    <property type="match status" value="2"/>
</dbReference>
<evidence type="ECO:0000313" key="4">
    <source>
        <dbReference type="EMBL" id="MEN7550867.1"/>
    </source>
</evidence>
<dbReference type="PROSITE" id="PS01124">
    <property type="entry name" value="HTH_ARAC_FAMILY_2"/>
    <property type="match status" value="1"/>
</dbReference>
<sequence>MNIVIPVYDGVLSSSAIGIYDMLKHASHLHQRVFPNATNNRYLKIQLLGWDSTAIHAAGGITLLAHTTKESIGKIDLIVLPAPDLENLPALMAQPSSWIAWLNTQQHRGTPIASVCLGAFLLAQTGLLTGKSATTHRLKSDVFRMHFPEVRLIEDKIFVEDHDLYTCGGAYAFVHLIIYLIEKYCGKETALQLSNSYLANPNDSPYRPVTYALFGIHKTLDLPSIQKAQHLIEKQIDQKLSVSDLANEVAMSTRTFIRKFKQVTGNTPKEYIQRTKVEKAKQILEMETTTIEQLIGQIGYEDVASFRKIFKKHTGTTPLNYRRQNSRFVLIK</sequence>
<dbReference type="Gene3D" id="3.40.50.880">
    <property type="match status" value="1"/>
</dbReference>
<accession>A0AAW9SBP9</accession>
<dbReference type="EMBL" id="JBDKWZ010000017">
    <property type="protein sequence ID" value="MEN7550867.1"/>
    <property type="molecule type" value="Genomic_DNA"/>
</dbReference>
<dbReference type="Pfam" id="PF12833">
    <property type="entry name" value="HTH_18"/>
    <property type="match status" value="1"/>
</dbReference>
<dbReference type="PANTHER" id="PTHR43130:SF3">
    <property type="entry name" value="HTH-TYPE TRANSCRIPTIONAL REGULATOR RV1931C"/>
    <property type="match status" value="1"/>
</dbReference>
<dbReference type="InterPro" id="IPR052158">
    <property type="entry name" value="INH-QAR"/>
</dbReference>
<reference evidence="4 5" key="1">
    <citation type="submission" date="2024-04" db="EMBL/GenBank/DDBJ databases">
        <title>Novel genus in family Flammeovirgaceae.</title>
        <authorList>
            <person name="Nguyen T.H."/>
            <person name="Vuong T.Q."/>
            <person name="Le H."/>
            <person name="Kim S.-G."/>
        </authorList>
    </citation>
    <scope>NUCLEOTIDE SEQUENCE [LARGE SCALE GENOMIC DNA]</scope>
    <source>
        <strain evidence="4 5">JCM 23209</strain>
    </source>
</reference>
<dbReference type="SUPFAM" id="SSF52317">
    <property type="entry name" value="Class I glutamine amidotransferase-like"/>
    <property type="match status" value="1"/>
</dbReference>
<protein>
    <submittedName>
        <fullName evidence="4">Helix-turn-helix domain-containing protein</fullName>
    </submittedName>
</protein>
<dbReference type="CDD" id="cd03138">
    <property type="entry name" value="GATase1_AraC_2"/>
    <property type="match status" value="1"/>
</dbReference>
<evidence type="ECO:0000256" key="1">
    <source>
        <dbReference type="ARBA" id="ARBA00023015"/>
    </source>
</evidence>
<dbReference type="InterPro" id="IPR029062">
    <property type="entry name" value="Class_I_gatase-like"/>
</dbReference>
<dbReference type="PANTHER" id="PTHR43130">
    <property type="entry name" value="ARAC-FAMILY TRANSCRIPTIONAL REGULATOR"/>
    <property type="match status" value="1"/>
</dbReference>
<dbReference type="InterPro" id="IPR009057">
    <property type="entry name" value="Homeodomain-like_sf"/>
</dbReference>
<evidence type="ECO:0000313" key="5">
    <source>
        <dbReference type="Proteomes" id="UP001403385"/>
    </source>
</evidence>
<dbReference type="GO" id="GO:0003700">
    <property type="term" value="F:DNA-binding transcription factor activity"/>
    <property type="evidence" value="ECO:0007669"/>
    <property type="project" value="InterPro"/>
</dbReference>
<name>A0AAW9SBP9_9BACT</name>
<comment type="caution">
    <text evidence="4">The sequence shown here is derived from an EMBL/GenBank/DDBJ whole genome shotgun (WGS) entry which is preliminary data.</text>
</comment>
<dbReference type="Proteomes" id="UP001403385">
    <property type="component" value="Unassembled WGS sequence"/>
</dbReference>
<keyword evidence="5" id="KW-1185">Reference proteome</keyword>